<keyword evidence="4" id="KW-1185">Reference proteome</keyword>
<evidence type="ECO:0008006" key="5">
    <source>
        <dbReference type="Google" id="ProtNLM"/>
    </source>
</evidence>
<dbReference type="PANTHER" id="PTHR45527">
    <property type="entry name" value="NONRIBOSOMAL PEPTIDE SYNTHETASE"/>
    <property type="match status" value="1"/>
</dbReference>
<dbReference type="RefSeq" id="WP_344307920.1">
    <property type="nucleotide sequence ID" value="NZ_BAAANY010000004.1"/>
</dbReference>
<evidence type="ECO:0000259" key="1">
    <source>
        <dbReference type="Pfam" id="PF00501"/>
    </source>
</evidence>
<dbReference type="NCBIfam" id="TIGR01733">
    <property type="entry name" value="AA-adenyl-dom"/>
    <property type="match status" value="1"/>
</dbReference>
<feature type="domain" description="AMP-binding enzyme C-terminal" evidence="2">
    <location>
        <begin position="417"/>
        <end position="490"/>
    </location>
</feature>
<dbReference type="EMBL" id="BAAANY010000004">
    <property type="protein sequence ID" value="GAA1664261.1"/>
    <property type="molecule type" value="Genomic_DNA"/>
</dbReference>
<evidence type="ECO:0000313" key="4">
    <source>
        <dbReference type="Proteomes" id="UP001500618"/>
    </source>
</evidence>
<evidence type="ECO:0000313" key="3">
    <source>
        <dbReference type="EMBL" id="GAA1664261.1"/>
    </source>
</evidence>
<dbReference type="Gene3D" id="3.30.300.30">
    <property type="match status" value="1"/>
</dbReference>
<dbReference type="InterPro" id="IPR045851">
    <property type="entry name" value="AMP-bd_C_sf"/>
</dbReference>
<reference evidence="4" key="1">
    <citation type="journal article" date="2019" name="Int. J. Syst. Evol. Microbiol.">
        <title>The Global Catalogue of Microorganisms (GCM) 10K type strain sequencing project: providing services to taxonomists for standard genome sequencing and annotation.</title>
        <authorList>
            <consortium name="The Broad Institute Genomics Platform"/>
            <consortium name="The Broad Institute Genome Sequencing Center for Infectious Disease"/>
            <person name="Wu L."/>
            <person name="Ma J."/>
        </authorList>
    </citation>
    <scope>NUCLEOTIDE SEQUENCE [LARGE SCALE GENOMIC DNA]</scope>
    <source>
        <strain evidence="4">JCM 14718</strain>
    </source>
</reference>
<gene>
    <name evidence="3" type="ORF">GCM10009765_12250</name>
</gene>
<dbReference type="InterPro" id="IPR042099">
    <property type="entry name" value="ANL_N_sf"/>
</dbReference>
<dbReference type="PANTHER" id="PTHR45527:SF1">
    <property type="entry name" value="FATTY ACID SYNTHASE"/>
    <property type="match status" value="1"/>
</dbReference>
<sequence>MTITERTLTEVFRRTVMAGADYPAIIEESGTATYRELDRESDGIAAALHHKGVRPGELVCLEASRTRAGLAALLGILKAGAAYLPLEPSNPPTRLRDMVRDSGARLFVGSAVQAQNCGFDETDAIFFGANPTPIAGHGVAGQGSDPAYVIYTSGSTGRPKGCVLTHDNVLSLVKATLPLVRTDHQDRWTLFHSVSFDFSVWEMWGAWATGAALVIVPDTIARSAEDFLAFVDRHGVTVLNQVPSVFRALQGAHAAAGHPPLPVHYLIFGGESVDLPVVRDFLESLPAARRPVVINMYGITETTIFATWKEITGEVLAGPVRSPIGRALAHLRVDVRDDDGLPVPAGETGELWLSGEGVAREYLNRPDLTAERFPLVDGHRCYRSGDLARELPSGELEYLGRADQQVKLRGFRVELGEIEVVLRDCADVDDAGVAVVTNQLGVQLLVACVVGGGLDFPGQIRKHAQSRLPRYMVPGRYVAVPRLPLTSSGKLDRQELTRLAAGDLHLSGRTDR</sequence>
<name>A0ABP4S189_9ACTN</name>
<dbReference type="InterPro" id="IPR010071">
    <property type="entry name" value="AA_adenyl_dom"/>
</dbReference>
<accession>A0ABP4S189</accession>
<protein>
    <recommendedName>
        <fullName evidence="5">Amino acid adenylation domain-containing protein</fullName>
    </recommendedName>
</protein>
<dbReference type="InterPro" id="IPR000873">
    <property type="entry name" value="AMP-dep_synth/lig_dom"/>
</dbReference>
<evidence type="ECO:0000259" key="2">
    <source>
        <dbReference type="Pfam" id="PF13193"/>
    </source>
</evidence>
<dbReference type="InterPro" id="IPR025110">
    <property type="entry name" value="AMP-bd_C"/>
</dbReference>
<dbReference type="PROSITE" id="PS00455">
    <property type="entry name" value="AMP_BINDING"/>
    <property type="match status" value="1"/>
</dbReference>
<dbReference type="InterPro" id="IPR020845">
    <property type="entry name" value="AMP-binding_CS"/>
</dbReference>
<dbReference type="Pfam" id="PF00501">
    <property type="entry name" value="AMP-binding"/>
    <property type="match status" value="1"/>
</dbReference>
<feature type="domain" description="AMP-dependent synthetase/ligase" evidence="1">
    <location>
        <begin position="13"/>
        <end position="363"/>
    </location>
</feature>
<comment type="caution">
    <text evidence="3">The sequence shown here is derived from an EMBL/GenBank/DDBJ whole genome shotgun (WGS) entry which is preliminary data.</text>
</comment>
<proteinExistence type="predicted"/>
<dbReference type="Proteomes" id="UP001500618">
    <property type="component" value="Unassembled WGS sequence"/>
</dbReference>
<organism evidence="3 4">
    <name type="scientific">Fodinicola feengrottensis</name>
    <dbReference type="NCBI Taxonomy" id="435914"/>
    <lineage>
        <taxon>Bacteria</taxon>
        <taxon>Bacillati</taxon>
        <taxon>Actinomycetota</taxon>
        <taxon>Actinomycetes</taxon>
        <taxon>Mycobacteriales</taxon>
        <taxon>Fodinicola</taxon>
    </lineage>
</organism>
<dbReference type="SUPFAM" id="SSF56801">
    <property type="entry name" value="Acetyl-CoA synthetase-like"/>
    <property type="match status" value="1"/>
</dbReference>
<dbReference type="Gene3D" id="3.40.50.12780">
    <property type="entry name" value="N-terminal domain of ligase-like"/>
    <property type="match status" value="1"/>
</dbReference>
<dbReference type="Pfam" id="PF13193">
    <property type="entry name" value="AMP-binding_C"/>
    <property type="match status" value="1"/>
</dbReference>